<gene>
    <name evidence="5" type="ORF">HDF17_001351</name>
</gene>
<dbReference type="PANTHER" id="PTHR38730:SF1">
    <property type="entry name" value="SLL7028 PROTEIN"/>
    <property type="match status" value="1"/>
</dbReference>
<feature type="compositionally biased region" description="Basic and acidic residues" evidence="1">
    <location>
        <begin position="80"/>
        <end position="89"/>
    </location>
</feature>
<keyword evidence="2" id="KW-0812">Transmembrane</keyword>
<feature type="domain" description="Putative metallopeptidase" evidence="4">
    <location>
        <begin position="88"/>
        <end position="183"/>
    </location>
</feature>
<evidence type="ECO:0000259" key="4">
    <source>
        <dbReference type="Pfam" id="PF13203"/>
    </source>
</evidence>
<organism evidence="5 6">
    <name type="scientific">Granulicella arctica</name>
    <dbReference type="NCBI Taxonomy" id="940613"/>
    <lineage>
        <taxon>Bacteria</taxon>
        <taxon>Pseudomonadati</taxon>
        <taxon>Acidobacteriota</taxon>
        <taxon>Terriglobia</taxon>
        <taxon>Terriglobales</taxon>
        <taxon>Acidobacteriaceae</taxon>
        <taxon>Granulicella</taxon>
    </lineage>
</organism>
<dbReference type="Pfam" id="PF13203">
    <property type="entry name" value="DUF2201_N"/>
    <property type="match status" value="1"/>
</dbReference>
<dbReference type="EMBL" id="JACCCW010000001">
    <property type="protein sequence ID" value="NYF79064.1"/>
    <property type="molecule type" value="Genomic_DNA"/>
</dbReference>
<protein>
    <submittedName>
        <fullName evidence="5">Putative metal-dependent peptidase</fullName>
    </submittedName>
</protein>
<keyword evidence="6" id="KW-1185">Reference proteome</keyword>
<keyword evidence="2" id="KW-0472">Membrane</keyword>
<evidence type="ECO:0000259" key="3">
    <source>
        <dbReference type="Pfam" id="PF09967"/>
    </source>
</evidence>
<proteinExistence type="predicted"/>
<sequence>MAETSVTPPATVPEQPEASTPLNKKQPLLILLFIILLVFVVSSVVNAGKKAAPAKSQMTARPAAANPQQVNTFENQQEQVAKKDQEEQQQRLLDAPDAADADGKDTDEQARDWQIAVEQAETISKLAGKLPAGLERSLQGAEEARVDWRELLRRAWSETTPSDYSWMRPNRRHIWQGFYLPGVQREGVGEVVIFVDCSGSINARQLSLFEAEVRSILEGQRPERVYVVYFDAQVHKVDVYEAGQQIRLTPVGGGGTDFRPCFQWVEESHIQPQILVFLTDLYGTLPDHPPPHPVLWASTGSDRAPFGQVVPMQAA</sequence>
<name>A0A7Y9PG31_9BACT</name>
<reference evidence="5 6" key="1">
    <citation type="submission" date="2020-07" db="EMBL/GenBank/DDBJ databases">
        <title>Genomic Encyclopedia of Type Strains, Phase IV (KMG-V): Genome sequencing to study the core and pangenomes of soil and plant-associated prokaryotes.</title>
        <authorList>
            <person name="Whitman W."/>
        </authorList>
    </citation>
    <scope>NUCLEOTIDE SEQUENCE [LARGE SCALE GENOMIC DNA]</scope>
    <source>
        <strain evidence="5 6">X4EP2</strain>
    </source>
</reference>
<dbReference type="InterPro" id="IPR018698">
    <property type="entry name" value="VWA-like_dom"/>
</dbReference>
<dbReference type="AlphaFoldDB" id="A0A7Y9PG31"/>
<dbReference type="InterPro" id="IPR036465">
    <property type="entry name" value="vWFA_dom_sf"/>
</dbReference>
<dbReference type="RefSeq" id="WP_179488987.1">
    <property type="nucleotide sequence ID" value="NZ_JACCCW010000001.1"/>
</dbReference>
<accession>A0A7Y9PG31</accession>
<evidence type="ECO:0000313" key="5">
    <source>
        <dbReference type="EMBL" id="NYF79064.1"/>
    </source>
</evidence>
<dbReference type="InterPro" id="IPR025154">
    <property type="entry name" value="Put_metallopeptidase_dom"/>
</dbReference>
<feature type="region of interest" description="Disordered" evidence="1">
    <location>
        <begin position="1"/>
        <end position="21"/>
    </location>
</feature>
<evidence type="ECO:0000256" key="2">
    <source>
        <dbReference type="SAM" id="Phobius"/>
    </source>
</evidence>
<evidence type="ECO:0000256" key="1">
    <source>
        <dbReference type="SAM" id="MobiDB-lite"/>
    </source>
</evidence>
<dbReference type="SUPFAM" id="SSF53300">
    <property type="entry name" value="vWA-like"/>
    <property type="match status" value="1"/>
</dbReference>
<feature type="transmembrane region" description="Helical" evidence="2">
    <location>
        <begin position="28"/>
        <end position="48"/>
    </location>
</feature>
<dbReference type="Proteomes" id="UP000589520">
    <property type="component" value="Unassembled WGS sequence"/>
</dbReference>
<keyword evidence="2" id="KW-1133">Transmembrane helix</keyword>
<evidence type="ECO:0000313" key="6">
    <source>
        <dbReference type="Proteomes" id="UP000589520"/>
    </source>
</evidence>
<dbReference type="PANTHER" id="PTHR38730">
    <property type="entry name" value="SLL7028 PROTEIN"/>
    <property type="match status" value="1"/>
</dbReference>
<comment type="caution">
    <text evidence="5">The sequence shown here is derived from an EMBL/GenBank/DDBJ whole genome shotgun (WGS) entry which is preliminary data.</text>
</comment>
<feature type="region of interest" description="Disordered" evidence="1">
    <location>
        <begin position="74"/>
        <end position="109"/>
    </location>
</feature>
<feature type="domain" description="VWA-like" evidence="3">
    <location>
        <begin position="191"/>
        <end position="312"/>
    </location>
</feature>
<dbReference type="Pfam" id="PF09967">
    <property type="entry name" value="DUF2201"/>
    <property type="match status" value="1"/>
</dbReference>